<dbReference type="CDD" id="cd11072">
    <property type="entry name" value="CYP71-like"/>
    <property type="match status" value="1"/>
</dbReference>
<dbReference type="PANTHER" id="PTHR47955">
    <property type="entry name" value="CYTOCHROME P450 FAMILY 71 PROTEIN"/>
    <property type="match status" value="1"/>
</dbReference>
<dbReference type="SUPFAM" id="SSF48264">
    <property type="entry name" value="Cytochrome P450"/>
    <property type="match status" value="1"/>
</dbReference>
<evidence type="ECO:0000256" key="4">
    <source>
        <dbReference type="PIRSR" id="PIRSR602401-1"/>
    </source>
</evidence>
<comment type="cofactor">
    <cofactor evidence="4">
        <name>heme</name>
        <dbReference type="ChEBI" id="CHEBI:30413"/>
    </cofactor>
</comment>
<proteinExistence type="inferred from homology"/>
<evidence type="ECO:0000313" key="6">
    <source>
        <dbReference type="EMBL" id="KAK9926711.1"/>
    </source>
</evidence>
<keyword evidence="3 4" id="KW-0408">Iron</keyword>
<dbReference type="PRINTS" id="PR00463">
    <property type="entry name" value="EP450I"/>
</dbReference>
<dbReference type="AlphaFoldDB" id="A0AAW1WST3"/>
<comment type="similarity">
    <text evidence="1 5">Belongs to the cytochrome P450 family.</text>
</comment>
<dbReference type="GO" id="GO:0020037">
    <property type="term" value="F:heme binding"/>
    <property type="evidence" value="ECO:0007669"/>
    <property type="project" value="InterPro"/>
</dbReference>
<organism evidence="6 7">
    <name type="scientific">Rubus argutus</name>
    <name type="common">Southern blackberry</name>
    <dbReference type="NCBI Taxonomy" id="59490"/>
    <lineage>
        <taxon>Eukaryota</taxon>
        <taxon>Viridiplantae</taxon>
        <taxon>Streptophyta</taxon>
        <taxon>Embryophyta</taxon>
        <taxon>Tracheophyta</taxon>
        <taxon>Spermatophyta</taxon>
        <taxon>Magnoliopsida</taxon>
        <taxon>eudicotyledons</taxon>
        <taxon>Gunneridae</taxon>
        <taxon>Pentapetalae</taxon>
        <taxon>rosids</taxon>
        <taxon>fabids</taxon>
        <taxon>Rosales</taxon>
        <taxon>Rosaceae</taxon>
        <taxon>Rosoideae</taxon>
        <taxon>Rosoideae incertae sedis</taxon>
        <taxon>Rubus</taxon>
    </lineage>
</organism>
<evidence type="ECO:0000256" key="5">
    <source>
        <dbReference type="RuleBase" id="RU000461"/>
    </source>
</evidence>
<dbReference type="EMBL" id="JBEDUW010000005">
    <property type="protein sequence ID" value="KAK9926711.1"/>
    <property type="molecule type" value="Genomic_DNA"/>
</dbReference>
<dbReference type="PANTHER" id="PTHR47955:SF15">
    <property type="entry name" value="CYTOCHROME P450 71A2-LIKE"/>
    <property type="match status" value="1"/>
</dbReference>
<keyword evidence="7" id="KW-1185">Reference proteome</keyword>
<dbReference type="InterPro" id="IPR002401">
    <property type="entry name" value="Cyt_P450_E_grp-I"/>
</dbReference>
<dbReference type="PRINTS" id="PR00385">
    <property type="entry name" value="P450"/>
</dbReference>
<accession>A0AAW1WST3</accession>
<keyword evidence="4 5" id="KW-0349">Heme</keyword>
<dbReference type="GO" id="GO:0004497">
    <property type="term" value="F:monooxygenase activity"/>
    <property type="evidence" value="ECO:0007669"/>
    <property type="project" value="UniProtKB-KW"/>
</dbReference>
<dbReference type="GO" id="GO:0016705">
    <property type="term" value="F:oxidoreductase activity, acting on paired donors, with incorporation or reduction of molecular oxygen"/>
    <property type="evidence" value="ECO:0007669"/>
    <property type="project" value="InterPro"/>
</dbReference>
<dbReference type="FunFam" id="1.10.630.10:FF:000011">
    <property type="entry name" value="Cytochrome P450 83B1"/>
    <property type="match status" value="1"/>
</dbReference>
<keyword evidence="2 4" id="KW-0479">Metal-binding</keyword>
<evidence type="ECO:0000256" key="2">
    <source>
        <dbReference type="ARBA" id="ARBA00022723"/>
    </source>
</evidence>
<protein>
    <recommendedName>
        <fullName evidence="8">Cytochrome P450</fullName>
    </recommendedName>
</protein>
<keyword evidence="5" id="KW-0560">Oxidoreductase</keyword>
<sequence length="521" mass="57948">MSELISETLPLVLVAISLVLLSLYRWSSTSASAKSSPPSPPKLPIIGNLHQLGSPSTPPHRSLQALSDIHGPLMLLHFGSVPVLVVSSAEAAREIMKTHDLVFASRPKSTVFEKLLYNRKDVATAPLGEFWRQIKSLCVLNLLSSKRVRSYRGVREEETMSMIKKIRESSSSGGVVNLREVLMTLSNDVVSRVALGKSYYSDGGFKELSVEHTELLGSLYVGDYIPWLGWLSRLTGLDAKLDGVAKRFDDFLDIVIQEHIDNRSKSSTANDHGHVQTDQNKDDRKDFVDVLLDLHNENRLDFPFDTVCIKAVILDMFLAGTDTTATLLEWTMGEIIKHPKVMSKLQNEVRGTVNKAEEDILTEDDLVDMHYLKAVIKETLRLHPPLSLLMPRISTQDVKISGYNIKANTQVIVNAWKIGRDPKAYEHNPEEFQPERFLNANSGISYKGNDFELIPFGAGRRVCPGIQFASAVNEIALANLVHKFDWTLPGGVRGEDLDMTESAGLTIHKKSPLKAVAIPYS</sequence>
<evidence type="ECO:0000256" key="3">
    <source>
        <dbReference type="ARBA" id="ARBA00023004"/>
    </source>
</evidence>
<dbReference type="InterPro" id="IPR036396">
    <property type="entry name" value="Cyt_P450_sf"/>
</dbReference>
<feature type="binding site" description="axial binding residue" evidence="4">
    <location>
        <position position="463"/>
    </location>
    <ligand>
        <name>heme</name>
        <dbReference type="ChEBI" id="CHEBI:30413"/>
    </ligand>
    <ligandPart>
        <name>Fe</name>
        <dbReference type="ChEBI" id="CHEBI:18248"/>
    </ligandPart>
</feature>
<comment type="caution">
    <text evidence="6">The sequence shown here is derived from an EMBL/GenBank/DDBJ whole genome shotgun (WGS) entry which is preliminary data.</text>
</comment>
<dbReference type="InterPro" id="IPR017972">
    <property type="entry name" value="Cyt_P450_CS"/>
</dbReference>
<evidence type="ECO:0000256" key="1">
    <source>
        <dbReference type="ARBA" id="ARBA00010617"/>
    </source>
</evidence>
<dbReference type="PROSITE" id="PS00086">
    <property type="entry name" value="CYTOCHROME_P450"/>
    <property type="match status" value="1"/>
</dbReference>
<gene>
    <name evidence="6" type="ORF">M0R45_023924</name>
</gene>
<dbReference type="InterPro" id="IPR001128">
    <property type="entry name" value="Cyt_P450"/>
</dbReference>
<name>A0AAW1WST3_RUBAR</name>
<dbReference type="Proteomes" id="UP001457282">
    <property type="component" value="Unassembled WGS sequence"/>
</dbReference>
<dbReference type="Pfam" id="PF00067">
    <property type="entry name" value="p450"/>
    <property type="match status" value="1"/>
</dbReference>
<dbReference type="Gene3D" id="1.10.630.10">
    <property type="entry name" value="Cytochrome P450"/>
    <property type="match status" value="1"/>
</dbReference>
<evidence type="ECO:0000313" key="7">
    <source>
        <dbReference type="Proteomes" id="UP001457282"/>
    </source>
</evidence>
<dbReference type="GO" id="GO:0005506">
    <property type="term" value="F:iron ion binding"/>
    <property type="evidence" value="ECO:0007669"/>
    <property type="project" value="InterPro"/>
</dbReference>
<reference evidence="6 7" key="1">
    <citation type="journal article" date="2023" name="G3 (Bethesda)">
        <title>A chromosome-length genome assembly and annotation of blackberry (Rubus argutus, cv. 'Hillquist').</title>
        <authorList>
            <person name="Bruna T."/>
            <person name="Aryal R."/>
            <person name="Dudchenko O."/>
            <person name="Sargent D.J."/>
            <person name="Mead D."/>
            <person name="Buti M."/>
            <person name="Cavallini A."/>
            <person name="Hytonen T."/>
            <person name="Andres J."/>
            <person name="Pham M."/>
            <person name="Weisz D."/>
            <person name="Mascagni F."/>
            <person name="Usai G."/>
            <person name="Natali L."/>
            <person name="Bassil N."/>
            <person name="Fernandez G.E."/>
            <person name="Lomsadze A."/>
            <person name="Armour M."/>
            <person name="Olukolu B."/>
            <person name="Poorten T."/>
            <person name="Britton C."/>
            <person name="Davik J."/>
            <person name="Ashrafi H."/>
            <person name="Aiden E.L."/>
            <person name="Borodovsky M."/>
            <person name="Worthington M."/>
        </authorList>
    </citation>
    <scope>NUCLEOTIDE SEQUENCE [LARGE SCALE GENOMIC DNA]</scope>
    <source>
        <strain evidence="6">PI 553951</strain>
    </source>
</reference>
<evidence type="ECO:0008006" key="8">
    <source>
        <dbReference type="Google" id="ProtNLM"/>
    </source>
</evidence>
<keyword evidence="5" id="KW-0503">Monooxygenase</keyword>